<evidence type="ECO:0000256" key="9">
    <source>
        <dbReference type="ARBA" id="ARBA00022833"/>
    </source>
</evidence>
<comment type="similarity">
    <text evidence="3">Belongs to the peptidase M50B family.</text>
</comment>
<keyword evidence="8" id="KW-0378">Hydrolase</keyword>
<dbReference type="AlphaFoldDB" id="A0A1S8KZ75"/>
<dbReference type="PANTHER" id="PTHR35864">
    <property type="entry name" value="ZINC METALLOPROTEASE MJ0611-RELATED"/>
    <property type="match status" value="1"/>
</dbReference>
<evidence type="ECO:0000256" key="10">
    <source>
        <dbReference type="ARBA" id="ARBA00022989"/>
    </source>
</evidence>
<evidence type="ECO:0000256" key="4">
    <source>
        <dbReference type="ARBA" id="ARBA00022475"/>
    </source>
</evidence>
<evidence type="ECO:0000256" key="1">
    <source>
        <dbReference type="ARBA" id="ARBA00001947"/>
    </source>
</evidence>
<comment type="subcellular location">
    <subcellularLocation>
        <location evidence="2">Cell membrane</location>
        <topology evidence="2">Multi-pass membrane protein</topology>
    </subcellularLocation>
</comment>
<dbReference type="GO" id="GO:0005886">
    <property type="term" value="C:plasma membrane"/>
    <property type="evidence" value="ECO:0007669"/>
    <property type="project" value="UniProtKB-SubCell"/>
</dbReference>
<protein>
    <submittedName>
        <fullName evidence="13">Uncharacterized protein</fullName>
    </submittedName>
</protein>
<dbReference type="EMBL" id="CP096983">
    <property type="protein sequence ID" value="URZ12659.1"/>
    <property type="molecule type" value="Genomic_DNA"/>
</dbReference>
<dbReference type="GO" id="GO:0006508">
    <property type="term" value="P:proteolysis"/>
    <property type="evidence" value="ECO:0007669"/>
    <property type="project" value="UniProtKB-KW"/>
</dbReference>
<evidence type="ECO:0000256" key="5">
    <source>
        <dbReference type="ARBA" id="ARBA00022670"/>
    </source>
</evidence>
<keyword evidence="5" id="KW-0645">Protease</keyword>
<evidence type="ECO:0000256" key="7">
    <source>
        <dbReference type="ARBA" id="ARBA00022723"/>
    </source>
</evidence>
<keyword evidence="7" id="KW-0479">Metal-binding</keyword>
<keyword evidence="4" id="KW-1003">Cell membrane</keyword>
<evidence type="ECO:0000313" key="13">
    <source>
        <dbReference type="EMBL" id="URZ12659.1"/>
    </source>
</evidence>
<organism evidence="13 14">
    <name type="scientific">Clostridium felsineum</name>
    <dbReference type="NCBI Taxonomy" id="36839"/>
    <lineage>
        <taxon>Bacteria</taxon>
        <taxon>Bacillati</taxon>
        <taxon>Bacillota</taxon>
        <taxon>Clostridia</taxon>
        <taxon>Eubacteriales</taxon>
        <taxon>Clostridiaceae</taxon>
        <taxon>Clostridium</taxon>
    </lineage>
</organism>
<gene>
    <name evidence="13" type="ORF">CROST_033820</name>
</gene>
<evidence type="ECO:0000256" key="12">
    <source>
        <dbReference type="ARBA" id="ARBA00023136"/>
    </source>
</evidence>
<dbReference type="InterPro" id="IPR008915">
    <property type="entry name" value="Peptidase_M50"/>
</dbReference>
<dbReference type="Pfam" id="PF02163">
    <property type="entry name" value="Peptidase_M50"/>
    <property type="match status" value="2"/>
</dbReference>
<dbReference type="PANTHER" id="PTHR35864:SF1">
    <property type="entry name" value="ZINC METALLOPROTEASE YWHC-RELATED"/>
    <property type="match status" value="1"/>
</dbReference>
<dbReference type="Proteomes" id="UP000190951">
    <property type="component" value="Chromosome"/>
</dbReference>
<dbReference type="CDD" id="cd06158">
    <property type="entry name" value="S2P-M50_like_1"/>
    <property type="match status" value="1"/>
</dbReference>
<keyword evidence="6" id="KW-0812">Transmembrane</keyword>
<evidence type="ECO:0000256" key="2">
    <source>
        <dbReference type="ARBA" id="ARBA00004651"/>
    </source>
</evidence>
<evidence type="ECO:0000256" key="3">
    <source>
        <dbReference type="ARBA" id="ARBA00007931"/>
    </source>
</evidence>
<keyword evidence="12" id="KW-0472">Membrane</keyword>
<evidence type="ECO:0000256" key="11">
    <source>
        <dbReference type="ARBA" id="ARBA00023049"/>
    </source>
</evidence>
<dbReference type="InterPro" id="IPR052348">
    <property type="entry name" value="Metallopeptidase_M50B"/>
</dbReference>
<dbReference type="KEGG" id="crw:CROST_033820"/>
<dbReference type="RefSeq" id="WP_077833212.1">
    <property type="nucleotide sequence ID" value="NZ_CP096983.1"/>
</dbReference>
<keyword evidence="11" id="KW-0482">Metalloprotease</keyword>
<name>A0A1S8KZ75_9CLOT</name>
<comment type="cofactor">
    <cofactor evidence="1">
        <name>Zn(2+)</name>
        <dbReference type="ChEBI" id="CHEBI:29105"/>
    </cofactor>
</comment>
<dbReference type="STRING" id="84029.CROST_40880"/>
<evidence type="ECO:0000256" key="6">
    <source>
        <dbReference type="ARBA" id="ARBA00022692"/>
    </source>
</evidence>
<dbReference type="GO" id="GO:0008237">
    <property type="term" value="F:metallopeptidase activity"/>
    <property type="evidence" value="ECO:0007669"/>
    <property type="project" value="UniProtKB-KW"/>
</dbReference>
<dbReference type="InterPro" id="IPR044537">
    <property type="entry name" value="Rip2-like"/>
</dbReference>
<dbReference type="GO" id="GO:0046872">
    <property type="term" value="F:metal ion binding"/>
    <property type="evidence" value="ECO:0007669"/>
    <property type="project" value="UniProtKB-KW"/>
</dbReference>
<accession>A0A1S8KZ75</accession>
<keyword evidence="10" id="KW-1133">Transmembrane helix</keyword>
<evidence type="ECO:0000313" key="14">
    <source>
        <dbReference type="Proteomes" id="UP000190951"/>
    </source>
</evidence>
<keyword evidence="9" id="KW-0862">Zinc</keyword>
<proteinExistence type="inferred from homology"/>
<reference evidence="13 14" key="1">
    <citation type="submission" date="2022-04" db="EMBL/GenBank/DDBJ databases">
        <title>Genome sequence of C. roseum typestrain.</title>
        <authorList>
            <person name="Poehlein A."/>
            <person name="Schoch T."/>
            <person name="Duerre P."/>
            <person name="Daniel R."/>
        </authorList>
    </citation>
    <scope>NUCLEOTIDE SEQUENCE [LARGE SCALE GENOMIC DNA]</scope>
    <source>
        <strain evidence="13 14">DSM 7320</strain>
    </source>
</reference>
<evidence type="ECO:0000256" key="8">
    <source>
        <dbReference type="ARBA" id="ARBA00022801"/>
    </source>
</evidence>
<keyword evidence="14" id="KW-1185">Reference proteome</keyword>
<sequence>MDIRSFLINRLLMLPAILIAFTFHEYAHAFIADKLGDKTPRFQGRLTLDPISHIDPIGFLAVMICGLGYAKPVQTNPAAYKNYYKDDLKVSIAGPVANLIVAFVFAIIYGICLKSLPNNLVAAIVMLIVKEVVALNCILALFNLIPIPGFDGFHVLRDLFPRKINDSLYRYQLPIFLALIMPFIPTGAGTQSIIGFILDKPSDMIMSLFMKIGTFI</sequence>